<reference evidence="1" key="2">
    <citation type="submission" date="2020-09" db="EMBL/GenBank/DDBJ databases">
        <authorList>
            <person name="Sun Q."/>
            <person name="Ohkuma M."/>
        </authorList>
    </citation>
    <scope>NUCLEOTIDE SEQUENCE</scope>
    <source>
        <strain evidence="1">JCM 17251</strain>
    </source>
</reference>
<gene>
    <name evidence="1" type="ORF">GCM10007971_32530</name>
</gene>
<dbReference type="InterPro" id="IPR023118">
    <property type="entry name" value="YqaI_dom_sf"/>
</dbReference>
<dbReference type="EMBL" id="BMOS01000031">
    <property type="protein sequence ID" value="GGN64545.1"/>
    <property type="molecule type" value="Genomic_DNA"/>
</dbReference>
<evidence type="ECO:0000313" key="1">
    <source>
        <dbReference type="EMBL" id="GGN64545.1"/>
    </source>
</evidence>
<organism evidence="1 2">
    <name type="scientific">Oceanobacillus indicireducens</name>
    <dbReference type="NCBI Taxonomy" id="1004261"/>
    <lineage>
        <taxon>Bacteria</taxon>
        <taxon>Bacillati</taxon>
        <taxon>Bacillota</taxon>
        <taxon>Bacilli</taxon>
        <taxon>Bacillales</taxon>
        <taxon>Bacillaceae</taxon>
        <taxon>Oceanobacillus</taxon>
    </lineage>
</organism>
<accession>A0A917Y2S8</accession>
<dbReference type="Gene3D" id="3.30.40.30">
    <property type="entry name" value="YqaI domain"/>
    <property type="match status" value="1"/>
</dbReference>
<reference evidence="1" key="1">
    <citation type="journal article" date="2014" name="Int. J. Syst. Evol. Microbiol.">
        <title>Complete genome sequence of Corynebacterium casei LMG S-19264T (=DSM 44701T), isolated from a smear-ripened cheese.</title>
        <authorList>
            <consortium name="US DOE Joint Genome Institute (JGI-PGF)"/>
            <person name="Walter F."/>
            <person name="Albersmeier A."/>
            <person name="Kalinowski J."/>
            <person name="Ruckert C."/>
        </authorList>
    </citation>
    <scope>NUCLEOTIDE SEQUENCE</scope>
    <source>
        <strain evidence="1">JCM 17251</strain>
    </source>
</reference>
<keyword evidence="2" id="KW-1185">Reference proteome</keyword>
<proteinExistence type="predicted"/>
<dbReference type="RefSeq" id="WP_188858902.1">
    <property type="nucleotide sequence ID" value="NZ_BMOS01000031.1"/>
</dbReference>
<dbReference type="AlphaFoldDB" id="A0A917Y2S8"/>
<comment type="caution">
    <text evidence="1">The sequence shown here is derived from an EMBL/GenBank/DDBJ whole genome shotgun (WGS) entry which is preliminary data.</text>
</comment>
<protein>
    <submittedName>
        <fullName evidence="1">Uncharacterized protein</fullName>
    </submittedName>
</protein>
<name>A0A917Y2S8_9BACI</name>
<dbReference type="Proteomes" id="UP000624041">
    <property type="component" value="Unassembled WGS sequence"/>
</dbReference>
<sequence length="70" mass="8036">MDHPMVAQIERTGYPFSDRRNDYGVDGLGNEVFTGDEIIEFFDDFYLVEELSTDAIEIMEQHGGVYKIAK</sequence>
<evidence type="ECO:0000313" key="2">
    <source>
        <dbReference type="Proteomes" id="UP000624041"/>
    </source>
</evidence>